<dbReference type="EMBL" id="AP028910">
    <property type="protein sequence ID" value="BES91057.1"/>
    <property type="molecule type" value="Genomic_DNA"/>
</dbReference>
<dbReference type="InterPro" id="IPR042269">
    <property type="entry name" value="Ser_carbopepase_S28_SKS"/>
</dbReference>
<comment type="similarity">
    <text evidence="1">Belongs to the peptidase S28 family.</text>
</comment>
<dbReference type="Gene3D" id="1.20.120.980">
    <property type="entry name" value="Serine carboxypeptidase S28, SKS domain"/>
    <property type="match status" value="1"/>
</dbReference>
<keyword evidence="4" id="KW-0378">Hydrolase</keyword>
<dbReference type="InterPro" id="IPR008758">
    <property type="entry name" value="Peptidase_S28"/>
</dbReference>
<organism evidence="7 8">
    <name type="scientific">Nesidiocoris tenuis</name>
    <dbReference type="NCBI Taxonomy" id="355587"/>
    <lineage>
        <taxon>Eukaryota</taxon>
        <taxon>Metazoa</taxon>
        <taxon>Ecdysozoa</taxon>
        <taxon>Arthropoda</taxon>
        <taxon>Hexapoda</taxon>
        <taxon>Insecta</taxon>
        <taxon>Pterygota</taxon>
        <taxon>Neoptera</taxon>
        <taxon>Paraneoptera</taxon>
        <taxon>Hemiptera</taxon>
        <taxon>Heteroptera</taxon>
        <taxon>Panheteroptera</taxon>
        <taxon>Cimicomorpha</taxon>
        <taxon>Miridae</taxon>
        <taxon>Dicyphina</taxon>
        <taxon>Nesidiocoris</taxon>
    </lineage>
</organism>
<evidence type="ECO:0000256" key="2">
    <source>
        <dbReference type="ARBA" id="ARBA00022670"/>
    </source>
</evidence>
<keyword evidence="2" id="KW-0645">Protease</keyword>
<keyword evidence="3 6" id="KW-0732">Signal</keyword>
<accession>A0ABN7AL11</accession>
<dbReference type="SUPFAM" id="SSF53474">
    <property type="entry name" value="alpha/beta-Hydrolases"/>
    <property type="match status" value="1"/>
</dbReference>
<evidence type="ECO:0000256" key="1">
    <source>
        <dbReference type="ARBA" id="ARBA00011079"/>
    </source>
</evidence>
<gene>
    <name evidence="7" type="ORF">NTJ_03865</name>
</gene>
<keyword evidence="7" id="KW-0121">Carboxypeptidase</keyword>
<protein>
    <submittedName>
        <fullName evidence="7">Serine carboxypeptidase S28</fullName>
    </submittedName>
</protein>
<dbReference type="PANTHER" id="PTHR11010:SF117">
    <property type="entry name" value="SERINE PROTEASE 16"/>
    <property type="match status" value="1"/>
</dbReference>
<evidence type="ECO:0000256" key="4">
    <source>
        <dbReference type="ARBA" id="ARBA00022801"/>
    </source>
</evidence>
<dbReference type="PANTHER" id="PTHR11010">
    <property type="entry name" value="PROTEASE S28 PRO-X CARBOXYPEPTIDASE-RELATED"/>
    <property type="match status" value="1"/>
</dbReference>
<evidence type="ECO:0000313" key="7">
    <source>
        <dbReference type="EMBL" id="BES91057.1"/>
    </source>
</evidence>
<keyword evidence="8" id="KW-1185">Reference proteome</keyword>
<evidence type="ECO:0000256" key="3">
    <source>
        <dbReference type="ARBA" id="ARBA00022729"/>
    </source>
</evidence>
<evidence type="ECO:0000256" key="6">
    <source>
        <dbReference type="SAM" id="SignalP"/>
    </source>
</evidence>
<dbReference type="Gene3D" id="3.40.50.1820">
    <property type="entry name" value="alpha/beta hydrolase"/>
    <property type="match status" value="1"/>
</dbReference>
<keyword evidence="5" id="KW-0325">Glycoprotein</keyword>
<reference evidence="7 8" key="1">
    <citation type="submission" date="2023-09" db="EMBL/GenBank/DDBJ databases">
        <title>Nesidiocoris tenuis whole genome shotgun sequence.</title>
        <authorList>
            <person name="Shibata T."/>
            <person name="Shimoda M."/>
            <person name="Kobayashi T."/>
            <person name="Uehara T."/>
        </authorList>
    </citation>
    <scope>NUCLEOTIDE SEQUENCE [LARGE SCALE GENOMIC DNA]</scope>
    <source>
        <strain evidence="7 8">Japan</strain>
    </source>
</reference>
<sequence>MFFVRVTVPIVLFAVFSDAFRLNRGLKRGKRETGDAEPDYKWFTQILDHFDPSNVEAKWNQRYLVNDEHYRRKNGGPVFLEISGELEMTELTGAGLNYAEKFGAMCFKLEHRYYGKSRPTSNLSVQNLRYLSSHQALADIANFIWHMTSLNSFPAGTKWIVFGGSYAGSLAAWSRLKYPHLIHAAVASSPIMEPKPEFPDYFETVHDVIANYDVLCADSIYEANSLFEQMINITGGAKILSKMFRLCSDLDPRDKNQIANAANELSFVFPEIVQSSKATDGGTMESLDIVCEIMTDSAIGLPLQRYSNVDYILNSEVDCRNVAYRTMITLQRNEENFDFQRQWLWQCCTELGLFLTTPDSGSMFGSLIDVQYYLNTCSDAFNSKFTKSRVTRATEINRIEFGGKTFKGTRVVIVTGSIDPWKNNGIIDTDDPSVVKITIDGTSHCADMEPWDEDDSIPLTEAREKIEDILTEWISIE</sequence>
<dbReference type="InterPro" id="IPR029058">
    <property type="entry name" value="AB_hydrolase_fold"/>
</dbReference>
<evidence type="ECO:0000256" key="5">
    <source>
        <dbReference type="ARBA" id="ARBA00023180"/>
    </source>
</evidence>
<feature type="signal peptide" evidence="6">
    <location>
        <begin position="1"/>
        <end position="19"/>
    </location>
</feature>
<evidence type="ECO:0000313" key="8">
    <source>
        <dbReference type="Proteomes" id="UP001307889"/>
    </source>
</evidence>
<proteinExistence type="inferred from homology"/>
<name>A0ABN7AL11_9HEMI</name>
<feature type="chain" id="PRO_5047083984" evidence="6">
    <location>
        <begin position="20"/>
        <end position="477"/>
    </location>
</feature>
<dbReference type="GO" id="GO:0004180">
    <property type="term" value="F:carboxypeptidase activity"/>
    <property type="evidence" value="ECO:0007669"/>
    <property type="project" value="UniProtKB-KW"/>
</dbReference>
<dbReference type="Proteomes" id="UP001307889">
    <property type="component" value="Chromosome 2"/>
</dbReference>
<dbReference type="Pfam" id="PF05577">
    <property type="entry name" value="Peptidase_S28"/>
    <property type="match status" value="1"/>
</dbReference>